<dbReference type="RefSeq" id="WP_010890679.1">
    <property type="nucleotide sequence ID" value="NZ_CM007354.1"/>
</dbReference>
<proteinExistence type="predicted"/>
<reference evidence="1" key="1">
    <citation type="journal article" date="2016" name="Appl. Microbiol. Biotechnol.">
        <title>Adhesion of the genome-sequenced Lactococcus lactis subsp. cremoris IBB477 strain is mediated by specific molecular determinants.</title>
        <authorList>
            <person name="Radziwill-Bienkowska J.M."/>
            <person name="Le D.T."/>
            <person name="Szczesny P."/>
            <person name="Duviau M.P."/>
            <person name="Aleksandrzak-Piekarczyk T."/>
            <person name="Loubiere P."/>
            <person name="Mercier-Bonin M."/>
            <person name="Bardowski J.K."/>
            <person name="Kowalczyk M."/>
        </authorList>
    </citation>
    <scope>NUCLEOTIDE SEQUENCE [LARGE SCALE GENOMIC DNA]</scope>
    <source>
        <strain evidence="1">IBB477</strain>
        <plasmid evidence="1">pIBB477a</plasmid>
    </source>
</reference>
<geneLocation type="plasmid" evidence="1">
    <name>pIBB477a</name>
</geneLocation>
<keyword evidence="1" id="KW-0614">Plasmid</keyword>
<dbReference type="EMBL" id="JMMZ01000036">
    <property type="protein sequence ID" value="OEU38526.1"/>
    <property type="molecule type" value="Genomic_DNA"/>
</dbReference>
<dbReference type="Proteomes" id="UP000176236">
    <property type="component" value="Plasmid pIBB477a"/>
</dbReference>
<sequence>MSFDTFNKDKDEIVKQNLKETIDPEPKKEDEIHSVISSILKSNDMKSEKRKSVTFSLTESQIKKIEEQAQKHGFKTKSKLLAYLIDQM</sequence>
<comment type="caution">
    <text evidence="1">The sequence shown here is derived from an EMBL/GenBank/DDBJ whole genome shotgun (WGS) entry which is preliminary data.</text>
</comment>
<name>A0A1E7G0N7_LACLC</name>
<gene>
    <name evidence="1" type="ORF">AJ89_14075</name>
</gene>
<evidence type="ECO:0008006" key="2">
    <source>
        <dbReference type="Google" id="ProtNLM"/>
    </source>
</evidence>
<evidence type="ECO:0000313" key="1">
    <source>
        <dbReference type="EMBL" id="OEU38526.1"/>
    </source>
</evidence>
<accession>A0A1E7G0N7</accession>
<organism evidence="1">
    <name type="scientific">Lactococcus cremoris subsp. cremoris IBB477</name>
    <dbReference type="NCBI Taxonomy" id="1449093"/>
    <lineage>
        <taxon>Bacteria</taxon>
        <taxon>Bacillati</taxon>
        <taxon>Bacillota</taxon>
        <taxon>Bacilli</taxon>
        <taxon>Lactobacillales</taxon>
        <taxon>Streptococcaceae</taxon>
        <taxon>Lactococcus</taxon>
        <taxon>Lactococcus cremoris subsp. cremoris</taxon>
    </lineage>
</organism>
<dbReference type="AlphaFoldDB" id="A0A1E7G0N7"/>
<protein>
    <recommendedName>
        <fullName evidence="2">Repressor</fullName>
    </recommendedName>
</protein>